<keyword evidence="1" id="KW-0812">Transmembrane</keyword>
<name>A0ABP9DFF1_9ACTN</name>
<evidence type="ECO:0000313" key="2">
    <source>
        <dbReference type="EMBL" id="GAA4843629.1"/>
    </source>
</evidence>
<feature type="transmembrane region" description="Helical" evidence="1">
    <location>
        <begin position="16"/>
        <end position="36"/>
    </location>
</feature>
<proteinExistence type="predicted"/>
<reference evidence="3" key="1">
    <citation type="journal article" date="2019" name="Int. J. Syst. Evol. Microbiol.">
        <title>The Global Catalogue of Microorganisms (GCM) 10K type strain sequencing project: providing services to taxonomists for standard genome sequencing and annotation.</title>
        <authorList>
            <consortium name="The Broad Institute Genomics Platform"/>
            <consortium name="The Broad Institute Genome Sequencing Center for Infectious Disease"/>
            <person name="Wu L."/>
            <person name="Ma J."/>
        </authorList>
    </citation>
    <scope>NUCLEOTIDE SEQUENCE [LARGE SCALE GENOMIC DNA]</scope>
    <source>
        <strain evidence="3">JCM 13006</strain>
    </source>
</reference>
<dbReference type="EMBL" id="BAABIS010000001">
    <property type="protein sequence ID" value="GAA4843629.1"/>
    <property type="molecule type" value="Genomic_DNA"/>
</dbReference>
<organism evidence="2 3">
    <name type="scientific">Kitasatospora terrestris</name>
    <dbReference type="NCBI Taxonomy" id="258051"/>
    <lineage>
        <taxon>Bacteria</taxon>
        <taxon>Bacillati</taxon>
        <taxon>Actinomycetota</taxon>
        <taxon>Actinomycetes</taxon>
        <taxon>Kitasatosporales</taxon>
        <taxon>Streptomycetaceae</taxon>
        <taxon>Kitasatospora</taxon>
    </lineage>
</organism>
<evidence type="ECO:0000256" key="1">
    <source>
        <dbReference type="SAM" id="Phobius"/>
    </source>
</evidence>
<evidence type="ECO:0008006" key="4">
    <source>
        <dbReference type="Google" id="ProtNLM"/>
    </source>
</evidence>
<sequence>MTVHQYGGPMPRPLKFAIGGLVFQVLANGLVGLLLLGLSDGDDDSGVLGAIGGITLFLALVLAICAALVPRRLRWVRVTVTVIEGLAVLNGIVALFSGSVPGLLGIVLAIAILRAFNSPEGKAWFTV</sequence>
<keyword evidence="3" id="KW-1185">Reference proteome</keyword>
<gene>
    <name evidence="2" type="ORF">GCM10023235_19720</name>
</gene>
<accession>A0ABP9DFF1</accession>
<protein>
    <recommendedName>
        <fullName evidence="4">Integral membrane protein</fullName>
    </recommendedName>
</protein>
<evidence type="ECO:0000313" key="3">
    <source>
        <dbReference type="Proteomes" id="UP001501752"/>
    </source>
</evidence>
<keyword evidence="1" id="KW-1133">Transmembrane helix</keyword>
<dbReference type="RefSeq" id="WP_345696396.1">
    <property type="nucleotide sequence ID" value="NZ_BAABIS010000001.1"/>
</dbReference>
<feature type="transmembrane region" description="Helical" evidence="1">
    <location>
        <begin position="48"/>
        <end position="69"/>
    </location>
</feature>
<dbReference type="Proteomes" id="UP001501752">
    <property type="component" value="Unassembled WGS sequence"/>
</dbReference>
<keyword evidence="1" id="KW-0472">Membrane</keyword>
<feature type="transmembrane region" description="Helical" evidence="1">
    <location>
        <begin position="89"/>
        <end position="113"/>
    </location>
</feature>
<comment type="caution">
    <text evidence="2">The sequence shown here is derived from an EMBL/GenBank/DDBJ whole genome shotgun (WGS) entry which is preliminary data.</text>
</comment>